<dbReference type="Pfam" id="PF13416">
    <property type="entry name" value="SBP_bac_8"/>
    <property type="match status" value="1"/>
</dbReference>
<evidence type="ECO:0000256" key="2">
    <source>
        <dbReference type="ARBA" id="ARBA00022764"/>
    </source>
</evidence>
<dbReference type="SUPFAM" id="SSF53850">
    <property type="entry name" value="Periplasmic binding protein-like II"/>
    <property type="match status" value="1"/>
</dbReference>
<dbReference type="PANTHER" id="PTHR30006">
    <property type="entry name" value="THIAMINE-BINDING PERIPLASMIC PROTEIN-RELATED"/>
    <property type="match status" value="1"/>
</dbReference>
<feature type="chain" id="PRO_5038411830" evidence="3">
    <location>
        <begin position="24"/>
        <end position="364"/>
    </location>
</feature>
<keyword evidence="1 3" id="KW-0732">Signal</keyword>
<evidence type="ECO:0000256" key="3">
    <source>
        <dbReference type="SAM" id="SignalP"/>
    </source>
</evidence>
<evidence type="ECO:0000256" key="1">
    <source>
        <dbReference type="ARBA" id="ARBA00022729"/>
    </source>
</evidence>
<proteinExistence type="predicted"/>
<keyword evidence="2" id="KW-0574">Periplasm</keyword>
<dbReference type="InterPro" id="IPR006059">
    <property type="entry name" value="SBP"/>
</dbReference>
<organism evidence="4">
    <name type="scientific">Bosea sp. NBC_00436</name>
    <dbReference type="NCBI Taxonomy" id="2969620"/>
    <lineage>
        <taxon>Bacteria</taxon>
        <taxon>Pseudomonadati</taxon>
        <taxon>Pseudomonadota</taxon>
        <taxon>Alphaproteobacteria</taxon>
        <taxon>Hyphomicrobiales</taxon>
        <taxon>Boseaceae</taxon>
        <taxon>Bosea</taxon>
    </lineage>
</organism>
<protein>
    <submittedName>
        <fullName evidence="4">ABC transporter substrate-binding protein</fullName>
    </submittedName>
</protein>
<dbReference type="GO" id="GO:0030288">
    <property type="term" value="C:outer membrane-bounded periplasmic space"/>
    <property type="evidence" value="ECO:0007669"/>
    <property type="project" value="TreeGrafter"/>
</dbReference>
<keyword evidence="4" id="KW-0614">Plasmid</keyword>
<feature type="signal peptide" evidence="3">
    <location>
        <begin position="1"/>
        <end position="23"/>
    </location>
</feature>
<reference evidence="4" key="1">
    <citation type="submission" date="2022-08" db="EMBL/GenBank/DDBJ databases">
        <title>Complete Genome Sequences of 2 Bosea sp. soil isolates.</title>
        <authorList>
            <person name="Alvarez Arevalo M."/>
            <person name="Sterndorff E.B."/>
            <person name="Faurdal D."/>
            <person name="Joergensen T.S."/>
            <person name="Weber T."/>
        </authorList>
    </citation>
    <scope>NUCLEOTIDE SEQUENCE</scope>
    <source>
        <strain evidence="4">NBC_00436</strain>
        <plasmid evidence="4">pNBC436</plasmid>
    </source>
</reference>
<dbReference type="EMBL" id="CP102775">
    <property type="protein sequence ID" value="UZF90201.1"/>
    <property type="molecule type" value="Genomic_DNA"/>
</dbReference>
<accession>A0A9E7ZZJ2</accession>
<dbReference type="Gene3D" id="3.40.190.10">
    <property type="entry name" value="Periplasmic binding protein-like II"/>
    <property type="match status" value="2"/>
</dbReference>
<evidence type="ECO:0000313" key="4">
    <source>
        <dbReference type="EMBL" id="UZF90201.1"/>
    </source>
</evidence>
<name>A0A9E7ZZJ2_9HYPH</name>
<sequence length="364" mass="39826">MHKLRLAAATSVVLCGFAASAQAQVPEGYPADYQAVIDAAKKEGKVVVYSTTDAAAGNFLVKDFEALYGIKVEYNDLNSTELYNRFIAEAAAGQGTGDVTWSSAADLQIKLVNDGYARAYKSPEVSNIPSWANYKDTAYGVTYEPVSFVYNKRLVPAEDVPKSHADLLKLLQAKPDFYKGKITAYDPERSGVGFLFFTQDDLAWKQAWDLFKAFGKSEIKLYTSAGAMIERTTSGEHLIGYGVFGSYALTRSKKDSNIGIVLPTDYTLIASRVAFLSEKAKNPNAGKLFLDYLLSKRGQTIIANQAELYSLRADVEGEATVAKVKAQVGDAIRPIPIDGELASNLDTVKRLRFLKQWQGAMQGK</sequence>
<dbReference type="AlphaFoldDB" id="A0A9E7ZZJ2"/>
<dbReference type="PANTHER" id="PTHR30006:SF25">
    <property type="entry name" value="PHOSPHOGLYCERATE TRANSPORT REGULATORY PROTEIN PGTC"/>
    <property type="match status" value="1"/>
</dbReference>
<gene>
    <name evidence="4" type="ORF">NWE54_27325</name>
</gene>
<geneLocation type="plasmid" evidence="4">
    <name>pNBC436</name>
</geneLocation>